<dbReference type="InterPro" id="IPR039424">
    <property type="entry name" value="SBP_5"/>
</dbReference>
<evidence type="ECO:0000259" key="1">
    <source>
        <dbReference type="Pfam" id="PF00496"/>
    </source>
</evidence>
<dbReference type="Pfam" id="PF00496">
    <property type="entry name" value="SBP_bac_5"/>
    <property type="match status" value="1"/>
</dbReference>
<comment type="caution">
    <text evidence="2">The sequence shown here is derived from an EMBL/GenBank/DDBJ whole genome shotgun (WGS) entry which is preliminary data.</text>
</comment>
<dbReference type="AlphaFoldDB" id="A0A497E4R7"/>
<dbReference type="InterPro" id="IPR000914">
    <property type="entry name" value="SBP_5_dom"/>
</dbReference>
<dbReference type="PANTHER" id="PTHR30290">
    <property type="entry name" value="PERIPLASMIC BINDING COMPONENT OF ABC TRANSPORTER"/>
    <property type="match status" value="1"/>
</dbReference>
<feature type="domain" description="Solute-binding protein family 5" evidence="1">
    <location>
        <begin position="117"/>
        <end position="501"/>
    </location>
</feature>
<sequence>MMRRSIAMLLSGIICLLGVSLAFSQETRVYSTLADYEKLTGRKIEKFSESPMLRIKVAAGILPPAEERLPEEPSVIEPLEEIGQYGGTLHYVPPGRLRDVRNHGLFMRSQDGAKILTDIAKGYEYSKDYKTLTIYLRKGTKWSDGAPFTVDDILFWWEDIMLNKELNPAGPAKEWKPGGKVAEFEKVDDYTLSIHFAAPNPALMAKLSHPYGAAQAHFFDPKHYLKRWHIKYNPEANELAKEEGYEYWWQALRYHEGKWETHKRIGLPTLSSWVVTKITPSYMVAERNPYFWQIDAAGNQLPYIDKLFVLNIEDPEVIIMKAIAGELDFVQGYELLPMEDYPLCKESEEEGGYRVLLYRDFKSDGMISINPLTPDPVLRKIFRDIRFRQALSLSINREAINDAVFFGLARPGQWAPLPASSFYKEEWGRYYADYDVERANALLDEMGLRWDSEHKYRLRPDGRTLEILLESGHGSKAEATMEELLAAQWKKIGVKLVVRTEKCVHERLRQDLCELLTTAPTSTGWVDLALGTPEPYFWGLGEGWNNWLTSDGKTGKEPPDEWKEVKKWVDKSLTLPPGSKEWIDLKQKIWDFRVKQLWIIGIVGQAPLFNLAKNYVRNVPEEGMFGWATGMDIVQRPQQWFIKK</sequence>
<proteinExistence type="predicted"/>
<evidence type="ECO:0000313" key="2">
    <source>
        <dbReference type="EMBL" id="RLE09996.1"/>
    </source>
</evidence>
<reference evidence="2 3" key="1">
    <citation type="submission" date="2018-06" db="EMBL/GenBank/DDBJ databases">
        <title>Extensive metabolic versatility and redundancy in microbially diverse, dynamic hydrothermal sediments.</title>
        <authorList>
            <person name="Dombrowski N."/>
            <person name="Teske A."/>
            <person name="Baker B.J."/>
        </authorList>
    </citation>
    <scope>NUCLEOTIDE SEQUENCE [LARGE SCALE GENOMIC DNA]</scope>
    <source>
        <strain evidence="2">B47_G16</strain>
    </source>
</reference>
<organism evidence="2 3">
    <name type="scientific">Aerophobetes bacterium</name>
    <dbReference type="NCBI Taxonomy" id="2030807"/>
    <lineage>
        <taxon>Bacteria</taxon>
        <taxon>Candidatus Aerophobota</taxon>
    </lineage>
</organism>
<protein>
    <recommendedName>
        <fullName evidence="1">Solute-binding protein family 5 domain-containing protein</fullName>
    </recommendedName>
</protein>
<name>A0A497E4R7_UNCAE</name>
<dbReference type="GO" id="GO:1904680">
    <property type="term" value="F:peptide transmembrane transporter activity"/>
    <property type="evidence" value="ECO:0007669"/>
    <property type="project" value="TreeGrafter"/>
</dbReference>
<dbReference type="Gene3D" id="3.10.105.10">
    <property type="entry name" value="Dipeptide-binding Protein, Domain 3"/>
    <property type="match status" value="1"/>
</dbReference>
<dbReference type="SUPFAM" id="SSF53850">
    <property type="entry name" value="Periplasmic binding protein-like II"/>
    <property type="match status" value="1"/>
</dbReference>
<dbReference type="PANTHER" id="PTHR30290:SF62">
    <property type="entry name" value="OLIGOPEPTIDE ABC TRANSPORTER, PERIPLASMIC OLIGOPEPTIDE-BINDING PROTEIN"/>
    <property type="match status" value="1"/>
</dbReference>
<dbReference type="Proteomes" id="UP000279422">
    <property type="component" value="Unassembled WGS sequence"/>
</dbReference>
<accession>A0A497E4R7</accession>
<dbReference type="EMBL" id="QMPZ01000021">
    <property type="protein sequence ID" value="RLE09996.1"/>
    <property type="molecule type" value="Genomic_DNA"/>
</dbReference>
<dbReference type="GO" id="GO:0015833">
    <property type="term" value="P:peptide transport"/>
    <property type="evidence" value="ECO:0007669"/>
    <property type="project" value="TreeGrafter"/>
</dbReference>
<gene>
    <name evidence="2" type="ORF">DRJ00_02780</name>
</gene>
<dbReference type="CDD" id="cd08500">
    <property type="entry name" value="PBP2_NikA_DppA_OppA_like_4"/>
    <property type="match status" value="1"/>
</dbReference>
<dbReference type="Gene3D" id="3.40.190.10">
    <property type="entry name" value="Periplasmic binding protein-like II"/>
    <property type="match status" value="1"/>
</dbReference>
<evidence type="ECO:0000313" key="3">
    <source>
        <dbReference type="Proteomes" id="UP000279422"/>
    </source>
</evidence>